<name>A0A2M8RYD0_9PAST</name>
<dbReference type="RefSeq" id="WP_100295865.1">
    <property type="nucleotide sequence ID" value="NZ_PHGZ01000004.1"/>
</dbReference>
<dbReference type="AlphaFoldDB" id="A0A2M8RYD0"/>
<evidence type="ECO:0000313" key="2">
    <source>
        <dbReference type="Proteomes" id="UP000230282"/>
    </source>
</evidence>
<organism evidence="1 2">
    <name type="scientific">Caviibacterium pharyngocola</name>
    <dbReference type="NCBI Taxonomy" id="28159"/>
    <lineage>
        <taxon>Bacteria</taxon>
        <taxon>Pseudomonadati</taxon>
        <taxon>Pseudomonadota</taxon>
        <taxon>Gammaproteobacteria</taxon>
        <taxon>Pasteurellales</taxon>
        <taxon>Pasteurellaceae</taxon>
        <taxon>Caviibacterium</taxon>
    </lineage>
</organism>
<accession>A0A2M8RYD0</accession>
<protein>
    <submittedName>
        <fullName evidence="1">Uncharacterized protein</fullName>
    </submittedName>
</protein>
<comment type="caution">
    <text evidence="1">The sequence shown here is derived from an EMBL/GenBank/DDBJ whole genome shotgun (WGS) entry which is preliminary data.</text>
</comment>
<evidence type="ECO:0000313" key="1">
    <source>
        <dbReference type="EMBL" id="PJG83900.1"/>
    </source>
</evidence>
<dbReference type="EMBL" id="PHGZ01000004">
    <property type="protein sequence ID" value="PJG83900.1"/>
    <property type="molecule type" value="Genomic_DNA"/>
</dbReference>
<sequence length="78" mass="8589">MFFNKIIVTLFGSRRPTTKRDLSQIDSVLLHPVGDAIGDAVAHGLHLRQLKECYPNLKIGVFVTARNRAIFAAGLDLA</sequence>
<proteinExistence type="predicted"/>
<reference evidence="1 2" key="1">
    <citation type="submission" date="2017-11" db="EMBL/GenBank/DDBJ databases">
        <title>Reclassification of Bisgaard taxon 5 as Caviibacterium pharyngocola gen. nov., sp. nov.</title>
        <authorList>
            <person name="Christensen H."/>
        </authorList>
    </citation>
    <scope>NUCLEOTIDE SEQUENCE [LARGE SCALE GENOMIC DNA]</scope>
    <source>
        <strain evidence="1 2">7_3</strain>
    </source>
</reference>
<dbReference type="OrthoDB" id="5668871at2"/>
<gene>
    <name evidence="1" type="ORF">CVP04_02070</name>
</gene>
<keyword evidence="2" id="KW-1185">Reference proteome</keyword>
<dbReference type="Proteomes" id="UP000230282">
    <property type="component" value="Unassembled WGS sequence"/>
</dbReference>